<reference evidence="1 2" key="1">
    <citation type="submission" date="2015-09" db="EMBL/GenBank/DDBJ databases">
        <authorList>
            <consortium name="Swine Surveillance"/>
        </authorList>
    </citation>
    <scope>NUCLEOTIDE SEQUENCE [LARGE SCALE GENOMIC DNA]</scope>
    <source>
        <strain evidence="1 2">CECT 7648</strain>
    </source>
</reference>
<dbReference type="AlphaFoldDB" id="A0A0P1GHH9"/>
<evidence type="ECO:0000313" key="2">
    <source>
        <dbReference type="Proteomes" id="UP000054935"/>
    </source>
</evidence>
<accession>A0A0P1GHH9</accession>
<dbReference type="EMBL" id="CYSE01000007">
    <property type="protein sequence ID" value="CUH81179.1"/>
    <property type="molecule type" value="Genomic_DNA"/>
</dbReference>
<sequence>MLGLYFLGLVALVPMVIGIALADMIRKRADARKAAVTLQAVPAQ</sequence>
<name>A0A0P1GHH9_9RHOB</name>
<gene>
    <name evidence="1" type="ORF">TRN7648_03353</name>
</gene>
<evidence type="ECO:0000313" key="1">
    <source>
        <dbReference type="EMBL" id="CUH81179.1"/>
    </source>
</evidence>
<dbReference type="RefSeq" id="WP_268811261.1">
    <property type="nucleotide sequence ID" value="NZ_CYSE01000007.1"/>
</dbReference>
<protein>
    <submittedName>
        <fullName evidence="1">Uncharacterized protein</fullName>
    </submittedName>
</protein>
<dbReference type="Proteomes" id="UP000054935">
    <property type="component" value="Unassembled WGS sequence"/>
</dbReference>
<organism evidence="1 2">
    <name type="scientific">Tropicibacter naphthalenivorans</name>
    <dbReference type="NCBI Taxonomy" id="441103"/>
    <lineage>
        <taxon>Bacteria</taxon>
        <taxon>Pseudomonadati</taxon>
        <taxon>Pseudomonadota</taxon>
        <taxon>Alphaproteobacteria</taxon>
        <taxon>Rhodobacterales</taxon>
        <taxon>Roseobacteraceae</taxon>
        <taxon>Tropicibacter</taxon>
    </lineage>
</organism>
<proteinExistence type="predicted"/>
<keyword evidence="2" id="KW-1185">Reference proteome</keyword>